<keyword evidence="5 6" id="KW-0456">Lyase</keyword>
<evidence type="ECO:0000256" key="2">
    <source>
        <dbReference type="ARBA" id="ARBA00005013"/>
    </source>
</evidence>
<sequence>MDRLRLKGLTLFPRLGVTEWEKEGVNKVLVDVDLYLDLSVAAREDRVSATVDYSEAYAVLTAVSKSRKFHLIESMAQDLADALLAKYPKVARVRIRLRKRSLPFDAHLDHVEVSLDRGR</sequence>
<comment type="pathway">
    <text evidence="2 6">Cofactor biosynthesis; tetrahydrofolate biosynthesis; 2-amino-4-hydroxy-6-hydroxymethyl-7,8-dihydropteridine diphosphate from 7,8-dihydroneopterin triphosphate: step 3/4.</text>
</comment>
<comment type="caution">
    <text evidence="8">The sequence shown here is derived from an EMBL/GenBank/DDBJ whole genome shotgun (WGS) entry which is preliminary data.</text>
</comment>
<name>A0A956LZX0_UNCEI</name>
<evidence type="ECO:0000259" key="7">
    <source>
        <dbReference type="SMART" id="SM00905"/>
    </source>
</evidence>
<comment type="catalytic activity">
    <reaction evidence="1 6">
        <text>7,8-dihydroneopterin = 6-hydroxymethyl-7,8-dihydropterin + glycolaldehyde</text>
        <dbReference type="Rhea" id="RHEA:10540"/>
        <dbReference type="ChEBI" id="CHEBI:17001"/>
        <dbReference type="ChEBI" id="CHEBI:17071"/>
        <dbReference type="ChEBI" id="CHEBI:44841"/>
        <dbReference type="EC" id="4.1.2.25"/>
    </reaction>
</comment>
<comment type="similarity">
    <text evidence="3 6">Belongs to the DHNA family.</text>
</comment>
<evidence type="ECO:0000256" key="5">
    <source>
        <dbReference type="ARBA" id="ARBA00023239"/>
    </source>
</evidence>
<evidence type="ECO:0000313" key="9">
    <source>
        <dbReference type="Proteomes" id="UP000697710"/>
    </source>
</evidence>
<dbReference type="PANTHER" id="PTHR42844">
    <property type="entry name" value="DIHYDRONEOPTERIN ALDOLASE 1-RELATED"/>
    <property type="match status" value="1"/>
</dbReference>
<accession>A0A956LZX0</accession>
<dbReference type="Proteomes" id="UP000697710">
    <property type="component" value="Unassembled WGS sequence"/>
</dbReference>
<gene>
    <name evidence="8" type="primary">folB</name>
    <name evidence="8" type="ORF">KC729_10345</name>
</gene>
<dbReference type="GO" id="GO:0046656">
    <property type="term" value="P:folic acid biosynthetic process"/>
    <property type="evidence" value="ECO:0007669"/>
    <property type="project" value="UniProtKB-UniRule"/>
</dbReference>
<keyword evidence="4 6" id="KW-0289">Folate biosynthesis</keyword>
<evidence type="ECO:0000256" key="1">
    <source>
        <dbReference type="ARBA" id="ARBA00001353"/>
    </source>
</evidence>
<dbReference type="NCBIfam" id="TIGR00526">
    <property type="entry name" value="folB_dom"/>
    <property type="match status" value="1"/>
</dbReference>
<reference evidence="8" key="2">
    <citation type="journal article" date="2021" name="Microbiome">
        <title>Successional dynamics and alternative stable states in a saline activated sludge microbial community over 9 years.</title>
        <authorList>
            <person name="Wang Y."/>
            <person name="Ye J."/>
            <person name="Ju F."/>
            <person name="Liu L."/>
            <person name="Boyd J.A."/>
            <person name="Deng Y."/>
            <person name="Parks D.H."/>
            <person name="Jiang X."/>
            <person name="Yin X."/>
            <person name="Woodcroft B.J."/>
            <person name="Tyson G.W."/>
            <person name="Hugenholtz P."/>
            <person name="Polz M.F."/>
            <person name="Zhang T."/>
        </authorList>
    </citation>
    <scope>NUCLEOTIDE SEQUENCE</scope>
    <source>
        <strain evidence="8">HKST-UBA01</strain>
    </source>
</reference>
<dbReference type="NCBIfam" id="TIGR00525">
    <property type="entry name" value="folB"/>
    <property type="match status" value="1"/>
</dbReference>
<evidence type="ECO:0000256" key="4">
    <source>
        <dbReference type="ARBA" id="ARBA00022909"/>
    </source>
</evidence>
<evidence type="ECO:0000256" key="3">
    <source>
        <dbReference type="ARBA" id="ARBA00005708"/>
    </source>
</evidence>
<reference evidence="8" key="1">
    <citation type="submission" date="2020-04" db="EMBL/GenBank/DDBJ databases">
        <authorList>
            <person name="Zhang T."/>
        </authorList>
    </citation>
    <scope>NUCLEOTIDE SEQUENCE</scope>
    <source>
        <strain evidence="8">HKST-UBA01</strain>
    </source>
</reference>
<dbReference type="EC" id="4.1.2.25" evidence="6"/>
<dbReference type="AlphaFoldDB" id="A0A956LZX0"/>
<dbReference type="SUPFAM" id="SSF55620">
    <property type="entry name" value="Tetrahydrobiopterin biosynthesis enzymes-like"/>
    <property type="match status" value="1"/>
</dbReference>
<proteinExistence type="inferred from homology"/>
<dbReference type="PANTHER" id="PTHR42844:SF1">
    <property type="entry name" value="DIHYDRONEOPTERIN ALDOLASE 1-RELATED"/>
    <property type="match status" value="1"/>
</dbReference>
<dbReference type="InterPro" id="IPR043133">
    <property type="entry name" value="GTP-CH-I_C/QueF"/>
</dbReference>
<dbReference type="EMBL" id="JAGQHR010000294">
    <property type="protein sequence ID" value="MCA9728072.1"/>
    <property type="molecule type" value="Genomic_DNA"/>
</dbReference>
<comment type="function">
    <text evidence="6">Catalyzes the conversion of 7,8-dihydroneopterin to 6-hydroxymethyl-7,8-dihydropterin.</text>
</comment>
<evidence type="ECO:0000313" key="8">
    <source>
        <dbReference type="EMBL" id="MCA9728072.1"/>
    </source>
</evidence>
<dbReference type="GO" id="GO:0004150">
    <property type="term" value="F:dihydroneopterin aldolase activity"/>
    <property type="evidence" value="ECO:0007669"/>
    <property type="project" value="UniProtKB-UniRule"/>
</dbReference>
<evidence type="ECO:0000256" key="6">
    <source>
        <dbReference type="RuleBase" id="RU362079"/>
    </source>
</evidence>
<dbReference type="SMART" id="SM00905">
    <property type="entry name" value="FolB"/>
    <property type="match status" value="1"/>
</dbReference>
<dbReference type="Gene3D" id="3.30.1130.10">
    <property type="match status" value="1"/>
</dbReference>
<dbReference type="GO" id="GO:0005737">
    <property type="term" value="C:cytoplasm"/>
    <property type="evidence" value="ECO:0007669"/>
    <property type="project" value="TreeGrafter"/>
</dbReference>
<dbReference type="GO" id="GO:0046654">
    <property type="term" value="P:tetrahydrofolate biosynthetic process"/>
    <property type="evidence" value="ECO:0007669"/>
    <property type="project" value="UniProtKB-UniRule"/>
</dbReference>
<dbReference type="Pfam" id="PF02152">
    <property type="entry name" value="FolB"/>
    <property type="match status" value="1"/>
</dbReference>
<dbReference type="InterPro" id="IPR006156">
    <property type="entry name" value="Dihydroneopterin_aldolase"/>
</dbReference>
<organism evidence="8 9">
    <name type="scientific">Eiseniibacteriota bacterium</name>
    <dbReference type="NCBI Taxonomy" id="2212470"/>
    <lineage>
        <taxon>Bacteria</taxon>
        <taxon>Candidatus Eiseniibacteriota</taxon>
    </lineage>
</organism>
<dbReference type="InterPro" id="IPR006157">
    <property type="entry name" value="FolB_dom"/>
</dbReference>
<feature type="domain" description="Dihydroneopterin aldolase/epimerase" evidence="7">
    <location>
        <begin position="4"/>
        <end position="117"/>
    </location>
</feature>
<protein>
    <recommendedName>
        <fullName evidence="6">7,8-dihydroneopterin aldolase</fullName>
        <ecNumber evidence="6">4.1.2.25</ecNumber>
    </recommendedName>
</protein>